<name>A0A9X3WXP4_9BACT</name>
<dbReference type="EMBL" id="JAGTJJ010000006">
    <property type="protein sequence ID" value="MDC3982056.1"/>
    <property type="molecule type" value="Genomic_DNA"/>
</dbReference>
<gene>
    <name evidence="1" type="ORF">KEG57_00145</name>
    <name evidence="2" type="ORF">KEG57_16175</name>
</gene>
<proteinExistence type="predicted"/>
<dbReference type="Proteomes" id="UP001151081">
    <property type="component" value="Unassembled WGS sequence"/>
</dbReference>
<evidence type="ECO:0000313" key="3">
    <source>
        <dbReference type="Proteomes" id="UP001151081"/>
    </source>
</evidence>
<sequence length="171" mass="18296">MNKYEGEYRGAALQSLLLALGHSEALVEKILKSCGVDRIEPDRWYDLHWGCNVVYGEVVARIGPSAILAVGKKMIEAAVFPPGLDDVRSMLSGLDAAYRLNARGPSIGGITCTFDDDRSATLDWTAAGPCALNIGIIQGCCSRVGARPLVEHGATGCMEHGAPSCIYRVSW</sequence>
<keyword evidence="3" id="KW-1185">Reference proteome</keyword>
<dbReference type="RefSeq" id="WP_272418717.1">
    <property type="nucleotide sequence ID" value="NZ_JAGTJJ010000001.1"/>
</dbReference>
<dbReference type="EMBL" id="JAGTJJ010000001">
    <property type="protein sequence ID" value="MDC3978885.1"/>
    <property type="molecule type" value="Genomic_DNA"/>
</dbReference>
<reference evidence="1 3" key="1">
    <citation type="submission" date="2021-04" db="EMBL/GenBank/DDBJ databases">
        <title>Genome analysis of Polyangium sp.</title>
        <authorList>
            <person name="Li Y."/>
            <person name="Wang J."/>
        </authorList>
    </citation>
    <scope>NUCLEOTIDE SEQUENCE [LARGE SCALE GENOMIC DNA]</scope>
    <source>
        <strain evidence="1 3">SDU14</strain>
    </source>
</reference>
<comment type="caution">
    <text evidence="1">The sequence shown here is derived from an EMBL/GenBank/DDBJ whole genome shotgun (WGS) entry which is preliminary data.</text>
</comment>
<dbReference type="AlphaFoldDB" id="A0A9X3WXP4"/>
<organism evidence="1 3">
    <name type="scientific">Polyangium jinanense</name>
    <dbReference type="NCBI Taxonomy" id="2829994"/>
    <lineage>
        <taxon>Bacteria</taxon>
        <taxon>Pseudomonadati</taxon>
        <taxon>Myxococcota</taxon>
        <taxon>Polyangia</taxon>
        <taxon>Polyangiales</taxon>
        <taxon>Polyangiaceae</taxon>
        <taxon>Polyangium</taxon>
    </lineage>
</organism>
<accession>A0A9X3WXP4</accession>
<evidence type="ECO:0000313" key="1">
    <source>
        <dbReference type="EMBL" id="MDC3978885.1"/>
    </source>
</evidence>
<protein>
    <recommendedName>
        <fullName evidence="4">4-vinyl reductase 4VR domain-containing protein</fullName>
    </recommendedName>
</protein>
<evidence type="ECO:0000313" key="2">
    <source>
        <dbReference type="EMBL" id="MDC3982056.1"/>
    </source>
</evidence>
<evidence type="ECO:0008006" key="4">
    <source>
        <dbReference type="Google" id="ProtNLM"/>
    </source>
</evidence>